<reference evidence="3" key="1">
    <citation type="journal article" date="2016" name="Nature">
        <title>The genome of the seagrass Zostera marina reveals angiosperm adaptation to the sea.</title>
        <authorList>
            <person name="Olsen J.L."/>
            <person name="Rouze P."/>
            <person name="Verhelst B."/>
            <person name="Lin Y.-C."/>
            <person name="Bayer T."/>
            <person name="Collen J."/>
            <person name="Dattolo E."/>
            <person name="De Paoli E."/>
            <person name="Dittami S."/>
            <person name="Maumus F."/>
            <person name="Michel G."/>
            <person name="Kersting A."/>
            <person name="Lauritano C."/>
            <person name="Lohaus R."/>
            <person name="Toepel M."/>
            <person name="Tonon T."/>
            <person name="Vanneste K."/>
            <person name="Amirebrahimi M."/>
            <person name="Brakel J."/>
            <person name="Bostroem C."/>
            <person name="Chovatia M."/>
            <person name="Grimwood J."/>
            <person name="Jenkins J.W."/>
            <person name="Jueterbock A."/>
            <person name="Mraz A."/>
            <person name="Stam W.T."/>
            <person name="Tice H."/>
            <person name="Bornberg-Bauer E."/>
            <person name="Green P.J."/>
            <person name="Pearson G.A."/>
            <person name="Procaccini G."/>
            <person name="Duarte C.M."/>
            <person name="Schmutz J."/>
            <person name="Reusch T.B.H."/>
            <person name="Van de Peer Y."/>
        </authorList>
    </citation>
    <scope>NUCLEOTIDE SEQUENCE [LARGE SCALE GENOMIC DNA]</scope>
    <source>
        <strain evidence="3">cv. Finnish</strain>
    </source>
</reference>
<dbReference type="STRING" id="29655.A0A0K9PB22"/>
<dbReference type="Proteomes" id="UP000036987">
    <property type="component" value="Unassembled WGS sequence"/>
</dbReference>
<evidence type="ECO:0000313" key="2">
    <source>
        <dbReference type="EMBL" id="KMZ66288.1"/>
    </source>
</evidence>
<gene>
    <name evidence="2" type="ORF">ZOSMA_2G03020</name>
</gene>
<dbReference type="PANTHER" id="PTHR46975">
    <property type="entry name" value="PROTEIN SWEETIE"/>
    <property type="match status" value="1"/>
</dbReference>
<proteinExistence type="predicted"/>
<dbReference type="GO" id="GO:0005975">
    <property type="term" value="P:carbohydrate metabolic process"/>
    <property type="evidence" value="ECO:0007669"/>
    <property type="project" value="InterPro"/>
</dbReference>
<dbReference type="OrthoDB" id="192608at2759"/>
<comment type="caution">
    <text evidence="2">The sequence shown here is derived from an EMBL/GenBank/DDBJ whole genome shotgun (WGS) entry which is preliminary data.</text>
</comment>
<protein>
    <recommendedName>
        <fullName evidence="4">Condensin complex subunit 1 C-terminal domain-containing protein</fullName>
    </recommendedName>
</protein>
<evidence type="ECO:0000256" key="1">
    <source>
        <dbReference type="SAM" id="Phobius"/>
    </source>
</evidence>
<keyword evidence="1" id="KW-0812">Transmembrane</keyword>
<keyword evidence="1" id="KW-0472">Membrane</keyword>
<keyword evidence="1" id="KW-1133">Transmembrane helix</keyword>
<dbReference type="InterPro" id="IPR044218">
    <property type="entry name" value="SWEETIE"/>
</dbReference>
<dbReference type="AlphaFoldDB" id="A0A0K9PB22"/>
<dbReference type="EMBL" id="LFYR01000981">
    <property type="protein sequence ID" value="KMZ66288.1"/>
    <property type="molecule type" value="Genomic_DNA"/>
</dbReference>
<evidence type="ECO:0008006" key="4">
    <source>
        <dbReference type="Google" id="ProtNLM"/>
    </source>
</evidence>
<evidence type="ECO:0000313" key="3">
    <source>
        <dbReference type="Proteomes" id="UP000036987"/>
    </source>
</evidence>
<feature type="transmembrane region" description="Helical" evidence="1">
    <location>
        <begin position="74"/>
        <end position="93"/>
    </location>
</feature>
<name>A0A0K9PB22_ZOSMR</name>
<dbReference type="PANTHER" id="PTHR46975:SF2">
    <property type="entry name" value="PROTEIN SWEETIE"/>
    <property type="match status" value="1"/>
</dbReference>
<organism evidence="2 3">
    <name type="scientific">Zostera marina</name>
    <name type="common">Eelgrass</name>
    <dbReference type="NCBI Taxonomy" id="29655"/>
    <lineage>
        <taxon>Eukaryota</taxon>
        <taxon>Viridiplantae</taxon>
        <taxon>Streptophyta</taxon>
        <taxon>Embryophyta</taxon>
        <taxon>Tracheophyta</taxon>
        <taxon>Spermatophyta</taxon>
        <taxon>Magnoliopsida</taxon>
        <taxon>Liliopsida</taxon>
        <taxon>Zosteraceae</taxon>
        <taxon>Zostera</taxon>
    </lineage>
</organism>
<sequence>MPALRHLAVSTLLHLIEKDPVSVINERIEENLFSMLDDETDSEIGNLVRTVINQLFYVSCPSRPSRWLDICRKMVYLFSFFIKILSSKLYIFYVF</sequence>
<accession>A0A0K9PB22</accession>
<keyword evidence="3" id="KW-1185">Reference proteome</keyword>